<dbReference type="FunFam" id="2.40.170.20:FF:000005">
    <property type="entry name" value="TonB-dependent siderophore receptor"/>
    <property type="match status" value="1"/>
</dbReference>
<keyword evidence="10 15" id="KW-0798">TonB box</keyword>
<dbReference type="FunFam" id="2.170.130.10:FF:000001">
    <property type="entry name" value="Catecholate siderophore TonB-dependent receptor"/>
    <property type="match status" value="1"/>
</dbReference>
<dbReference type="PANTHER" id="PTHR32552">
    <property type="entry name" value="FERRICHROME IRON RECEPTOR-RELATED"/>
    <property type="match status" value="1"/>
</dbReference>
<dbReference type="InterPro" id="IPR011662">
    <property type="entry name" value="Secretin/TonB_short_N"/>
</dbReference>
<dbReference type="InterPro" id="IPR010105">
    <property type="entry name" value="TonB_sidphr_rcpt"/>
</dbReference>
<dbReference type="EMBL" id="UFQC01000014">
    <property type="protein sequence ID" value="SSW68237.1"/>
    <property type="molecule type" value="Genomic_DNA"/>
</dbReference>
<keyword evidence="11 14" id="KW-0472">Membrane</keyword>
<gene>
    <name evidence="18" type="primary">fhuA_10</name>
    <name evidence="18" type="ORF">AVE30378_02973</name>
</gene>
<dbReference type="NCBIfam" id="TIGR01783">
    <property type="entry name" value="TonB-siderophor"/>
    <property type="match status" value="1"/>
</dbReference>
<dbReference type="GO" id="GO:0009279">
    <property type="term" value="C:cell outer membrane"/>
    <property type="evidence" value="ECO:0007669"/>
    <property type="project" value="UniProtKB-SubCell"/>
</dbReference>
<dbReference type="Gene3D" id="2.170.130.10">
    <property type="entry name" value="TonB-dependent receptor, plug domain"/>
    <property type="match status" value="1"/>
</dbReference>
<dbReference type="OrthoDB" id="127311at2"/>
<sequence length="801" mass="88331">MRARSNAALRGQHSPFHPRRLILALLGALASLSASVQAAPVDINIPSQNLAQALHELGRQANLQVLYSQDLIEGLRSQAVRGRMEPTEALERLLNGRNIRYSIQNNNVTLTAVPQTSTLPAVNVIGALPDSETYVASATTAGTKTDTPLIEVPQSISVVTSAQIREQNPQTLGDAVRYTPGIVVQEGFNRTDDPFIIRGFDVRTNPGVMFRDGLKMPLPHYSVMSEPYALERIEVVKGPASVLYGQASPGGIVNVVSKRPTETPLHELQLSGGSHDNRQLAGDFGGSIDNDGRLTYRLTGLVRNADTMIDHIPDDRYYFAPALTWRISPDTSLTLLASYMKNKTVNNAGYPVEGTVKYNPNGRISRDRFTGEPDWSKWDQEMGNVGYQFAHRFNDTWQFRQNLNYAQSRNRANHAYWWSWVAGSNFSTAERGAYRRDDDAHGVSVDNQFEANWQSGRFKHNVLFGLDYTETSLTRKQYAGYNNLAPIDFFDPVYGSSVVLPARPDTYTNEKRSQVGLYLQDQIKFDDKLVMVLSGRYDDADGKTLNKLTGADTRTGDNAFTWRAGLLYLADNGLAPYISYSTSFQPQAGTTSPARGTAPFDPTKGKQWEAGVKYQPKGSNSFVTASIFELTRTNVPTTDLANPIYSVQEGEVRSRGFELSATANVASGWNLIAAYTYTDAEITKSNSNTQGNTPEAGPRNMASLWSDYTVQAGALAGLNVGAGVRYMGSTVNSANTAKVGDYTVFDAALRYDFGARNPSFKGWTADITVRNLFDKDYVASCTYACFYGESRTVLGRVTYKW</sequence>
<dbReference type="Pfam" id="PF07715">
    <property type="entry name" value="Plug"/>
    <property type="match status" value="1"/>
</dbReference>
<evidence type="ECO:0000259" key="17">
    <source>
        <dbReference type="SMART" id="SM00965"/>
    </source>
</evidence>
<keyword evidence="5" id="KW-0410">Iron transport</keyword>
<evidence type="ECO:0000256" key="9">
    <source>
        <dbReference type="ARBA" id="ARBA00023065"/>
    </source>
</evidence>
<evidence type="ECO:0000256" key="1">
    <source>
        <dbReference type="ARBA" id="ARBA00004571"/>
    </source>
</evidence>
<dbReference type="GO" id="GO:0015344">
    <property type="term" value="F:siderophore uptake transmembrane transporter activity"/>
    <property type="evidence" value="ECO:0007669"/>
    <property type="project" value="TreeGrafter"/>
</dbReference>
<comment type="subcellular location">
    <subcellularLocation>
        <location evidence="1 14">Cell outer membrane</location>
        <topology evidence="1 14">Multi-pass membrane protein</topology>
    </subcellularLocation>
</comment>
<organism evidence="18 19">
    <name type="scientific">Achromobacter veterisilvae</name>
    <dbReference type="NCBI Taxonomy" id="2069367"/>
    <lineage>
        <taxon>Bacteria</taxon>
        <taxon>Pseudomonadati</taxon>
        <taxon>Pseudomonadota</taxon>
        <taxon>Betaproteobacteria</taxon>
        <taxon>Burkholderiales</taxon>
        <taxon>Alcaligenaceae</taxon>
        <taxon>Achromobacter</taxon>
    </lineage>
</organism>
<dbReference type="Gene3D" id="3.55.50.30">
    <property type="match status" value="1"/>
</dbReference>
<evidence type="ECO:0000256" key="14">
    <source>
        <dbReference type="PROSITE-ProRule" id="PRU01360"/>
    </source>
</evidence>
<dbReference type="InterPro" id="IPR000531">
    <property type="entry name" value="Beta-barrel_TonB"/>
</dbReference>
<protein>
    <submittedName>
        <fullName evidence="18">Ferrichrome-iron receptor</fullName>
    </submittedName>
</protein>
<keyword evidence="7 16" id="KW-0732">Signal</keyword>
<keyword evidence="3 14" id="KW-0813">Transport</keyword>
<evidence type="ECO:0000256" key="13">
    <source>
        <dbReference type="ARBA" id="ARBA00023237"/>
    </source>
</evidence>
<evidence type="ECO:0000256" key="6">
    <source>
        <dbReference type="ARBA" id="ARBA00022692"/>
    </source>
</evidence>
<dbReference type="Proteomes" id="UP000289465">
    <property type="component" value="Unassembled WGS sequence"/>
</dbReference>
<evidence type="ECO:0000256" key="8">
    <source>
        <dbReference type="ARBA" id="ARBA00023004"/>
    </source>
</evidence>
<accession>A0A446CJY7</accession>
<keyword evidence="8" id="KW-0408">Iron</keyword>
<keyword evidence="6 14" id="KW-0812">Transmembrane</keyword>
<dbReference type="Pfam" id="PF07660">
    <property type="entry name" value="STN"/>
    <property type="match status" value="1"/>
</dbReference>
<proteinExistence type="inferred from homology"/>
<dbReference type="Gene3D" id="2.40.170.20">
    <property type="entry name" value="TonB-dependent receptor, beta-barrel domain"/>
    <property type="match status" value="1"/>
</dbReference>
<dbReference type="PANTHER" id="PTHR32552:SF68">
    <property type="entry name" value="FERRICHROME OUTER MEMBRANE TRANSPORTER_PHAGE RECEPTOR"/>
    <property type="match status" value="1"/>
</dbReference>
<keyword evidence="4 14" id="KW-1134">Transmembrane beta strand</keyword>
<dbReference type="PROSITE" id="PS52016">
    <property type="entry name" value="TONB_DEPENDENT_REC_3"/>
    <property type="match status" value="1"/>
</dbReference>
<dbReference type="InterPro" id="IPR036942">
    <property type="entry name" value="Beta-barrel_TonB_sf"/>
</dbReference>
<dbReference type="GO" id="GO:0015891">
    <property type="term" value="P:siderophore transport"/>
    <property type="evidence" value="ECO:0007669"/>
    <property type="project" value="InterPro"/>
</dbReference>
<keyword evidence="12 18" id="KW-0675">Receptor</keyword>
<evidence type="ECO:0000256" key="2">
    <source>
        <dbReference type="ARBA" id="ARBA00009810"/>
    </source>
</evidence>
<dbReference type="Pfam" id="PF00593">
    <property type="entry name" value="TonB_dep_Rec_b-barrel"/>
    <property type="match status" value="1"/>
</dbReference>
<evidence type="ECO:0000256" key="7">
    <source>
        <dbReference type="ARBA" id="ARBA00022729"/>
    </source>
</evidence>
<evidence type="ECO:0000256" key="16">
    <source>
        <dbReference type="SAM" id="SignalP"/>
    </source>
</evidence>
<dbReference type="AlphaFoldDB" id="A0A446CJY7"/>
<evidence type="ECO:0000256" key="5">
    <source>
        <dbReference type="ARBA" id="ARBA00022496"/>
    </source>
</evidence>
<dbReference type="CDD" id="cd01347">
    <property type="entry name" value="ligand_gated_channel"/>
    <property type="match status" value="1"/>
</dbReference>
<evidence type="ECO:0000256" key="4">
    <source>
        <dbReference type="ARBA" id="ARBA00022452"/>
    </source>
</evidence>
<feature type="chain" id="PRO_5019545426" evidence="16">
    <location>
        <begin position="39"/>
        <end position="801"/>
    </location>
</feature>
<dbReference type="GO" id="GO:0038023">
    <property type="term" value="F:signaling receptor activity"/>
    <property type="evidence" value="ECO:0007669"/>
    <property type="project" value="InterPro"/>
</dbReference>
<dbReference type="InterPro" id="IPR012910">
    <property type="entry name" value="Plug_dom"/>
</dbReference>
<evidence type="ECO:0000313" key="18">
    <source>
        <dbReference type="EMBL" id="SSW68237.1"/>
    </source>
</evidence>
<dbReference type="SUPFAM" id="SSF56935">
    <property type="entry name" value="Porins"/>
    <property type="match status" value="1"/>
</dbReference>
<dbReference type="InterPro" id="IPR039426">
    <property type="entry name" value="TonB-dep_rcpt-like"/>
</dbReference>
<evidence type="ECO:0000256" key="12">
    <source>
        <dbReference type="ARBA" id="ARBA00023170"/>
    </source>
</evidence>
<evidence type="ECO:0000256" key="11">
    <source>
        <dbReference type="ARBA" id="ARBA00023136"/>
    </source>
</evidence>
<evidence type="ECO:0000256" key="3">
    <source>
        <dbReference type="ARBA" id="ARBA00022448"/>
    </source>
</evidence>
<name>A0A446CJY7_9BURK</name>
<keyword evidence="9" id="KW-0406">Ion transport</keyword>
<feature type="signal peptide" evidence="16">
    <location>
        <begin position="1"/>
        <end position="38"/>
    </location>
</feature>
<feature type="domain" description="Secretin/TonB short N-terminal" evidence="17">
    <location>
        <begin position="63"/>
        <end position="113"/>
    </location>
</feature>
<evidence type="ECO:0000256" key="15">
    <source>
        <dbReference type="RuleBase" id="RU003357"/>
    </source>
</evidence>
<comment type="similarity">
    <text evidence="2 14 15">Belongs to the TonB-dependent receptor family.</text>
</comment>
<evidence type="ECO:0000313" key="19">
    <source>
        <dbReference type="Proteomes" id="UP000289465"/>
    </source>
</evidence>
<evidence type="ECO:0000256" key="10">
    <source>
        <dbReference type="ARBA" id="ARBA00023077"/>
    </source>
</evidence>
<keyword evidence="13 14" id="KW-0998">Cell outer membrane</keyword>
<dbReference type="SMART" id="SM00965">
    <property type="entry name" value="STN"/>
    <property type="match status" value="1"/>
</dbReference>
<reference evidence="18 19" key="1">
    <citation type="submission" date="2018-07" db="EMBL/GenBank/DDBJ databases">
        <authorList>
            <person name="Peeters C."/>
        </authorList>
    </citation>
    <scope>NUCLEOTIDE SEQUENCE [LARGE SCALE GENOMIC DNA]</scope>
    <source>
        <strain evidence="18 19">LMG 30378</strain>
    </source>
</reference>
<dbReference type="InterPro" id="IPR037066">
    <property type="entry name" value="Plug_dom_sf"/>
</dbReference>